<dbReference type="AlphaFoldDB" id="A0AA86AMH8"/>
<dbReference type="Proteomes" id="UP000019322">
    <property type="component" value="Chromosome"/>
</dbReference>
<protein>
    <submittedName>
        <fullName evidence="1">Uncharacterized protein</fullName>
    </submittedName>
</protein>
<dbReference type="KEGG" id="smul:SMUL_1999"/>
<dbReference type="RefSeq" id="WP_025344235.1">
    <property type="nucleotide sequence ID" value="NZ_CP007201.1"/>
</dbReference>
<organism evidence="1 2">
    <name type="scientific">Sulfurospirillum multivorans (strain DM 12446 / JCM 15788 / NBRC 109480)</name>
    <dbReference type="NCBI Taxonomy" id="1150621"/>
    <lineage>
        <taxon>Bacteria</taxon>
        <taxon>Pseudomonadati</taxon>
        <taxon>Campylobacterota</taxon>
        <taxon>Epsilonproteobacteria</taxon>
        <taxon>Campylobacterales</taxon>
        <taxon>Sulfurospirillaceae</taxon>
        <taxon>Sulfurospirillum</taxon>
    </lineage>
</organism>
<evidence type="ECO:0000313" key="2">
    <source>
        <dbReference type="Proteomes" id="UP000019322"/>
    </source>
</evidence>
<accession>A0AA86AMH8</accession>
<sequence length="105" mass="12186">MIIDREDFMTFFEVAYDVIEVSELKCFKCGKRMEELGDQSGLTCLNEHVIGYLEYMTTYSNMLKDVFDNADISGMTFQKKVIEPSTILHVGNEILFDNKQVIRIK</sequence>
<proteinExistence type="predicted"/>
<evidence type="ECO:0000313" key="1">
    <source>
        <dbReference type="EMBL" id="AHJ13254.1"/>
    </source>
</evidence>
<dbReference type="EMBL" id="CP007201">
    <property type="protein sequence ID" value="AHJ13254.1"/>
    <property type="molecule type" value="Genomic_DNA"/>
</dbReference>
<reference evidence="1 2" key="1">
    <citation type="journal article" date="2014" name="Environ. Microbiol.">
        <title>Insights into organohalide respiration and the versatile catabolism of Sulfurospirillum multivorans gained from comparative genomics and physiological studies.</title>
        <authorList>
            <person name="Goris T."/>
            <person name="Schubert T."/>
            <person name="Gadkari J."/>
            <person name="Wubet T."/>
            <person name="Tarkka M."/>
            <person name="Buscot F."/>
            <person name="Adrian L."/>
            <person name="Diekert G."/>
        </authorList>
    </citation>
    <scope>NUCLEOTIDE SEQUENCE [LARGE SCALE GENOMIC DNA]</scope>
    <source>
        <strain evidence="2">DM 12446 / JCM 15788 / NBRC 109480</strain>
    </source>
</reference>
<gene>
    <name evidence="1" type="ORF">SMUL_1999</name>
</gene>
<name>A0AA86AMH8_SULMK</name>